<gene>
    <name evidence="3" type="ORF">AWC38_SpisGene7635</name>
</gene>
<feature type="compositionally biased region" description="Basic and acidic residues" evidence="1">
    <location>
        <begin position="192"/>
        <end position="203"/>
    </location>
</feature>
<dbReference type="STRING" id="50429.A0A2B4SAI6"/>
<comment type="caution">
    <text evidence="3">The sequence shown here is derived from an EMBL/GenBank/DDBJ whole genome shotgun (WGS) entry which is preliminary data.</text>
</comment>
<evidence type="ECO:0000313" key="3">
    <source>
        <dbReference type="EMBL" id="PFX27684.1"/>
    </source>
</evidence>
<reference evidence="4" key="1">
    <citation type="journal article" date="2017" name="bioRxiv">
        <title>Comparative analysis of the genomes of Stylophora pistillata and Acropora digitifera provides evidence for extensive differences between species of corals.</title>
        <authorList>
            <person name="Voolstra C.R."/>
            <person name="Li Y."/>
            <person name="Liew Y.J."/>
            <person name="Baumgarten S."/>
            <person name="Zoccola D."/>
            <person name="Flot J.-F."/>
            <person name="Tambutte S."/>
            <person name="Allemand D."/>
            <person name="Aranda M."/>
        </authorList>
    </citation>
    <scope>NUCLEOTIDE SEQUENCE [LARGE SCALE GENOMIC DNA]</scope>
</reference>
<evidence type="ECO:0000313" key="4">
    <source>
        <dbReference type="Proteomes" id="UP000225706"/>
    </source>
</evidence>
<dbReference type="AlphaFoldDB" id="A0A2B4SAI6"/>
<sequence>MFFMFSSIQRPSAYQVRDLQDNRNEEMKPSVSKNIKHVKVNVQTNVTSFELGSEGGASLATTAKDFDNKFQGAPIKAAPSQSTSIVDFSPKYMSDKIFGKSGSVYGRKFAKFGSDLNGYGTETRHSFKKKLEHSADEPGSSTNLATKTTHKTFKASVFRNGDWNVAEPFSIKHSVTCDDFHIKPSTTSHNGGLKDTKEQKQDELQPSISPKDNQRSTHFVLGTNIGDRSSLYRKGNMKHINIVDFLFLQVLPNLEDCWPSCSTHTSDFIDHKTGITHLTQGRAADAKLNQARHNTLAFVLSCDVQRHAGDRQASMTGSGYLHPPKDHPYLSPQRELKSRYQYLDSDGALLRAPEWPSPSETKEEFIPFEELVTGSGAAKLMQNKVDCQERITDNRKTHFQFGSDDDPKHTEQPFQLRKRPEHKYSYAHPSEITEQGRFGVSEPLLQDKVAIIQHQMQQLNQQRSGRISTDDLKSVLAKLGLDMEEKTLEKLLDMCDRSTGLVDYQKFVKYMTKVSLISSGNKPSTTSVMRVDFCPPEQRRLTSAQLRTIEMSKKISPVTVNSHYFHKYNSGGMPAA</sequence>
<evidence type="ECO:0000259" key="2">
    <source>
        <dbReference type="PROSITE" id="PS50222"/>
    </source>
</evidence>
<evidence type="ECO:0000256" key="1">
    <source>
        <dbReference type="SAM" id="MobiDB-lite"/>
    </source>
</evidence>
<feature type="region of interest" description="Disordered" evidence="1">
    <location>
        <begin position="186"/>
        <end position="215"/>
    </location>
</feature>
<dbReference type="SUPFAM" id="SSF47473">
    <property type="entry name" value="EF-hand"/>
    <property type="match status" value="1"/>
</dbReference>
<dbReference type="Gene3D" id="1.10.238.10">
    <property type="entry name" value="EF-hand"/>
    <property type="match status" value="1"/>
</dbReference>
<dbReference type="OrthoDB" id="26525at2759"/>
<feature type="region of interest" description="Disordered" evidence="1">
    <location>
        <begin position="398"/>
        <end position="420"/>
    </location>
</feature>
<feature type="domain" description="EF-hand" evidence="2">
    <location>
        <begin position="447"/>
        <end position="482"/>
    </location>
</feature>
<protein>
    <recommendedName>
        <fullName evidence="2">EF-hand domain-containing protein</fullName>
    </recommendedName>
</protein>
<dbReference type="GO" id="GO:0005509">
    <property type="term" value="F:calcium ion binding"/>
    <property type="evidence" value="ECO:0007669"/>
    <property type="project" value="InterPro"/>
</dbReference>
<proteinExistence type="predicted"/>
<dbReference type="InterPro" id="IPR002048">
    <property type="entry name" value="EF_hand_dom"/>
</dbReference>
<dbReference type="PROSITE" id="PS50222">
    <property type="entry name" value="EF_HAND_2"/>
    <property type="match status" value="1"/>
</dbReference>
<accession>A0A2B4SAI6</accession>
<dbReference type="EMBL" id="LSMT01000098">
    <property type="protein sequence ID" value="PFX27684.1"/>
    <property type="molecule type" value="Genomic_DNA"/>
</dbReference>
<dbReference type="InterPro" id="IPR011992">
    <property type="entry name" value="EF-hand-dom_pair"/>
</dbReference>
<dbReference type="Proteomes" id="UP000225706">
    <property type="component" value="Unassembled WGS sequence"/>
</dbReference>
<keyword evidence="4" id="KW-1185">Reference proteome</keyword>
<name>A0A2B4SAI6_STYPI</name>
<organism evidence="3 4">
    <name type="scientific">Stylophora pistillata</name>
    <name type="common">Smooth cauliflower coral</name>
    <dbReference type="NCBI Taxonomy" id="50429"/>
    <lineage>
        <taxon>Eukaryota</taxon>
        <taxon>Metazoa</taxon>
        <taxon>Cnidaria</taxon>
        <taxon>Anthozoa</taxon>
        <taxon>Hexacorallia</taxon>
        <taxon>Scleractinia</taxon>
        <taxon>Astrocoeniina</taxon>
        <taxon>Pocilloporidae</taxon>
        <taxon>Stylophora</taxon>
    </lineage>
</organism>